<dbReference type="InterPro" id="IPR006439">
    <property type="entry name" value="HAD-SF_hydro_IA"/>
</dbReference>
<keyword evidence="1" id="KW-0378">Hydrolase</keyword>
<keyword evidence="2" id="KW-1185">Reference proteome</keyword>
<name>A0A7Y0L6T1_9FIRM</name>
<dbReference type="InterPro" id="IPR023214">
    <property type="entry name" value="HAD_sf"/>
</dbReference>
<dbReference type="SFLD" id="SFLDS00003">
    <property type="entry name" value="Haloacid_Dehalogenase"/>
    <property type="match status" value="1"/>
</dbReference>
<dbReference type="SFLD" id="SFLDG01129">
    <property type="entry name" value="C1.5:_HAD__Beta-PGM__Phosphata"/>
    <property type="match status" value="1"/>
</dbReference>
<dbReference type="AlphaFoldDB" id="A0A7Y0L6T1"/>
<proteinExistence type="predicted"/>
<gene>
    <name evidence="1" type="ORF">HIJ39_18750</name>
</gene>
<dbReference type="PRINTS" id="PR00413">
    <property type="entry name" value="HADHALOGNASE"/>
</dbReference>
<reference evidence="1 2" key="1">
    <citation type="submission" date="2020-04" db="EMBL/GenBank/DDBJ databases">
        <authorList>
            <person name="Zhang R."/>
            <person name="Schippers A."/>
        </authorList>
    </citation>
    <scope>NUCLEOTIDE SEQUENCE [LARGE SCALE GENOMIC DNA]</scope>
    <source>
        <strain evidence="1 2">DSM 109850</strain>
    </source>
</reference>
<dbReference type="EMBL" id="JABBVZ010000105">
    <property type="protein sequence ID" value="NMP24374.1"/>
    <property type="molecule type" value="Genomic_DNA"/>
</dbReference>
<dbReference type="Proteomes" id="UP000533476">
    <property type="component" value="Unassembled WGS sequence"/>
</dbReference>
<dbReference type="CDD" id="cd07505">
    <property type="entry name" value="HAD_BPGM-like"/>
    <property type="match status" value="1"/>
</dbReference>
<dbReference type="NCBIfam" id="TIGR01549">
    <property type="entry name" value="HAD-SF-IA-v1"/>
    <property type="match status" value="1"/>
</dbReference>
<dbReference type="GO" id="GO:0005829">
    <property type="term" value="C:cytosol"/>
    <property type="evidence" value="ECO:0007669"/>
    <property type="project" value="TreeGrafter"/>
</dbReference>
<dbReference type="InterPro" id="IPR050155">
    <property type="entry name" value="HAD-like_hydrolase_sf"/>
</dbReference>
<dbReference type="Pfam" id="PF00702">
    <property type="entry name" value="Hydrolase"/>
    <property type="match status" value="1"/>
</dbReference>
<comment type="caution">
    <text evidence="1">The sequence shown here is derived from an EMBL/GenBank/DDBJ whole genome shotgun (WGS) entry which is preliminary data.</text>
</comment>
<dbReference type="GO" id="GO:0006281">
    <property type="term" value="P:DNA repair"/>
    <property type="evidence" value="ECO:0007669"/>
    <property type="project" value="TreeGrafter"/>
</dbReference>
<dbReference type="InterPro" id="IPR036412">
    <property type="entry name" value="HAD-like_sf"/>
</dbReference>
<dbReference type="PANTHER" id="PTHR43434:SF1">
    <property type="entry name" value="PHOSPHOGLYCOLATE PHOSPHATASE"/>
    <property type="match status" value="1"/>
</dbReference>
<evidence type="ECO:0000313" key="1">
    <source>
        <dbReference type="EMBL" id="NMP24374.1"/>
    </source>
</evidence>
<dbReference type="SUPFAM" id="SSF56784">
    <property type="entry name" value="HAD-like"/>
    <property type="match status" value="1"/>
</dbReference>
<dbReference type="GO" id="GO:0008967">
    <property type="term" value="F:phosphoglycolate phosphatase activity"/>
    <property type="evidence" value="ECO:0007669"/>
    <property type="project" value="TreeGrafter"/>
</dbReference>
<evidence type="ECO:0000313" key="2">
    <source>
        <dbReference type="Proteomes" id="UP000533476"/>
    </source>
</evidence>
<dbReference type="Gene3D" id="3.40.50.1000">
    <property type="entry name" value="HAD superfamily/HAD-like"/>
    <property type="match status" value="1"/>
</dbReference>
<accession>A0A7Y0L6T1</accession>
<sequence length="242" mass="26136">MLKAVLFDLDGTLLDIDGDAFLEDYMAQLARYLHPWVDADAFVQALWSAAAGALAAAHPQKTNRAALMDALGESLGVSPAELSRRIDAFSLSEAAKILPGGRPMPGSRRAVAAAQARGLKIAVATTPIYHSAVVHNRLDRAQLDDVNWDVIATDQFFSTKPYPAYFLEVAERLGVSPESCLMVGDNPFDDMAARTIGMATYYTGRPMGSLNVGRSGTLLQLAEELTEYDGVNMSEEPQSPEE</sequence>
<dbReference type="RefSeq" id="WP_169102439.1">
    <property type="nucleotide sequence ID" value="NZ_JABBVZ010000105.1"/>
</dbReference>
<dbReference type="PANTHER" id="PTHR43434">
    <property type="entry name" value="PHOSPHOGLYCOLATE PHOSPHATASE"/>
    <property type="match status" value="1"/>
</dbReference>
<protein>
    <submittedName>
        <fullName evidence="1">HAD family hydrolase</fullName>
    </submittedName>
</protein>
<organism evidence="1 2">
    <name type="scientific">Sulfobacillus harzensis</name>
    <dbReference type="NCBI Taxonomy" id="2729629"/>
    <lineage>
        <taxon>Bacteria</taxon>
        <taxon>Bacillati</taxon>
        <taxon>Bacillota</taxon>
        <taxon>Clostridia</taxon>
        <taxon>Eubacteriales</taxon>
        <taxon>Clostridiales Family XVII. Incertae Sedis</taxon>
        <taxon>Sulfobacillus</taxon>
    </lineage>
</organism>